<keyword evidence="2" id="KW-0378">Hydrolase</keyword>
<accession>A3JZS7</accession>
<dbReference type="EMBL" id="AAYA01000002">
    <property type="protein sequence ID" value="EBA09980.1"/>
    <property type="molecule type" value="Genomic_DNA"/>
</dbReference>
<dbReference type="InterPro" id="IPR000073">
    <property type="entry name" value="AB_hydrolase_1"/>
</dbReference>
<dbReference type="PANTHER" id="PTHR43798">
    <property type="entry name" value="MONOACYLGLYCEROL LIPASE"/>
    <property type="match status" value="1"/>
</dbReference>
<dbReference type="AlphaFoldDB" id="A3JZS7"/>
<dbReference type="RefSeq" id="WP_005856349.1">
    <property type="nucleotide sequence ID" value="NZ_AAYA01000002.1"/>
</dbReference>
<evidence type="ECO:0000313" key="2">
    <source>
        <dbReference type="EMBL" id="EBA09980.1"/>
    </source>
</evidence>
<reference evidence="2 3" key="1">
    <citation type="submission" date="2006-06" db="EMBL/GenBank/DDBJ databases">
        <authorList>
            <person name="Moran M.A."/>
            <person name="Ferriera S."/>
            <person name="Johnson J."/>
            <person name="Kravitz S."/>
            <person name="Beeson K."/>
            <person name="Sutton G."/>
            <person name="Rogers Y.-H."/>
            <person name="Friedman R."/>
            <person name="Frazier M."/>
            <person name="Venter J.C."/>
        </authorList>
    </citation>
    <scope>NUCLEOTIDE SEQUENCE [LARGE SCALE GENOMIC DNA]</scope>
    <source>
        <strain evidence="2 3">E-37</strain>
    </source>
</reference>
<keyword evidence="3" id="KW-1185">Reference proteome</keyword>
<dbReference type="OrthoDB" id="5491135at2"/>
<dbReference type="PRINTS" id="PR00111">
    <property type="entry name" value="ABHYDROLASE"/>
</dbReference>
<proteinExistence type="predicted"/>
<dbReference type="Gene3D" id="3.40.50.1820">
    <property type="entry name" value="alpha/beta hydrolase"/>
    <property type="match status" value="1"/>
</dbReference>
<name>A3JZS7_SAGS3</name>
<dbReference type="InterPro" id="IPR029058">
    <property type="entry name" value="AB_hydrolase_fold"/>
</dbReference>
<dbReference type="Proteomes" id="UP000005713">
    <property type="component" value="Unassembled WGS sequence"/>
</dbReference>
<evidence type="ECO:0000313" key="3">
    <source>
        <dbReference type="Proteomes" id="UP000005713"/>
    </source>
</evidence>
<sequence>MRESVVFLPDILCDARLFGPHLADLSRSRAVMTAALTEGERIEEIASALLDVIPKRCALAGQGLGGIVAMEIVRRAPDRVTRLCLMDTTPLADTPQQAAERDPLIVRARAGKSGSVFAEALRLADLAPGPWRAEISALLQEMAAGLGVEVMTRQIRALQRRRDQQSTLRKIAVPTMVLCGASNRQLPVKRHEFMAELIPGAALRVIEGAAHMSVLEQPDAAADALAEWLSMPLVLR</sequence>
<evidence type="ECO:0000259" key="1">
    <source>
        <dbReference type="Pfam" id="PF12697"/>
    </source>
</evidence>
<dbReference type="PANTHER" id="PTHR43798:SF29">
    <property type="entry name" value="AB HYDROLASE-1 DOMAIN-CONTAINING PROTEIN"/>
    <property type="match status" value="1"/>
</dbReference>
<gene>
    <name evidence="2" type="ORF">SSE37_09228</name>
</gene>
<organism evidence="2 3">
    <name type="scientific">Sagittula stellata (strain ATCC 700073 / DSM 11524 / E-37)</name>
    <dbReference type="NCBI Taxonomy" id="388399"/>
    <lineage>
        <taxon>Bacteria</taxon>
        <taxon>Pseudomonadati</taxon>
        <taxon>Pseudomonadota</taxon>
        <taxon>Alphaproteobacteria</taxon>
        <taxon>Rhodobacterales</taxon>
        <taxon>Roseobacteraceae</taxon>
        <taxon>Sagittula</taxon>
    </lineage>
</organism>
<dbReference type="SUPFAM" id="SSF53474">
    <property type="entry name" value="alpha/beta-Hydrolases"/>
    <property type="match status" value="1"/>
</dbReference>
<dbReference type="GO" id="GO:0016787">
    <property type="term" value="F:hydrolase activity"/>
    <property type="evidence" value="ECO:0007669"/>
    <property type="project" value="UniProtKB-KW"/>
</dbReference>
<protein>
    <submittedName>
        <fullName evidence="2">Hydrolase, alpha/beta fold family protein</fullName>
    </submittedName>
</protein>
<feature type="domain" description="AB hydrolase-1" evidence="1">
    <location>
        <begin position="42"/>
        <end position="224"/>
    </location>
</feature>
<dbReference type="eggNOG" id="COG2021">
    <property type="taxonomic scope" value="Bacteria"/>
</dbReference>
<dbReference type="InterPro" id="IPR050266">
    <property type="entry name" value="AB_hydrolase_sf"/>
</dbReference>
<dbReference type="Pfam" id="PF12697">
    <property type="entry name" value="Abhydrolase_6"/>
    <property type="match status" value="1"/>
</dbReference>
<comment type="caution">
    <text evidence="2">The sequence shown here is derived from an EMBL/GenBank/DDBJ whole genome shotgun (WGS) entry which is preliminary data.</text>
</comment>